<dbReference type="STRING" id="1508404.JMA_33000"/>
<evidence type="ECO:0000259" key="3">
    <source>
        <dbReference type="Pfam" id="PF13205"/>
    </source>
</evidence>
<dbReference type="InterPro" id="IPR032812">
    <property type="entry name" value="SbsA_Ig"/>
</dbReference>
<dbReference type="Pfam" id="PF13205">
    <property type="entry name" value="Big_5"/>
    <property type="match status" value="1"/>
</dbReference>
<keyword evidence="5" id="KW-1185">Reference proteome</keyword>
<dbReference type="Gene3D" id="2.60.40.1220">
    <property type="match status" value="1"/>
</dbReference>
<evidence type="ECO:0000313" key="5">
    <source>
        <dbReference type="Proteomes" id="UP000031449"/>
    </source>
</evidence>
<dbReference type="Proteomes" id="UP000031449">
    <property type="component" value="Chromosome"/>
</dbReference>
<feature type="compositionally biased region" description="Low complexity" evidence="2">
    <location>
        <begin position="168"/>
        <end position="178"/>
    </location>
</feature>
<sequence length="709" mass="78844">MKKWLFILIVLMVSAGGLAFYLLQKPEVTSTATGAEVRSVFSDHTWQMNFTEKMREETVNEETVFVEDQEGNKTPVSIELENEGHTLRVTPPDGGYENGAFYTLHLSDEIKSSLGLKLKGEQAIEFKIVTDLPVFTNEQELRDHFAALLENSRSLGFGVETAEEEAASESSADSAGSAADGGGGDFSTVNNQVDGVEEADIVQTDGSYIYMLYQNQNIKIEKILEDGSTETVHTILLGEGNFYGSSLYLSGDTLVAVGDFWHSQPGQEVSTTTAKVYDVTDPAAPELTREFSAEGYLASSRMVDDVLYLVTNHHPDVWIMRENEEADARLQPYIKDTAVSDEFFIQPVDQIQKIPESNSTEYATISAVPVNEPDTEATVHSYLGSSGQIYMSKNNLYIAAMQHTFFPMMDTMDIMPAGGGAGDETEIYKFSIDGLNVKFAAQGKVPGRILNQFSMDEHNGYFRAATTKGSMWSEEQPSVNNLYILDEQLAMSGSVENLAPGERIYSARFMGDKAYIVTFRETDPLYVIDTSDPTAPEVLGELKIPGFSTYLHPLDDNHLIGFGVETSLEETKPGEAPIVRQEGMKISLFDITDFSNPVEKDVEVIGGRGTHSPIQYDHKALFRHEERGLYGFPIMLYEGNDDMNLSFEGQGAMLFEITTDGVEPAAEYMDEKDPNQLYEEYESMVQRMIYVEDDLYLVKYNGIDHHPLP</sequence>
<name>A0A0B5AV51_9BACL</name>
<dbReference type="KEGG" id="jeo:JMA_33000"/>
<dbReference type="AlphaFoldDB" id="A0A0B5AV51"/>
<feature type="region of interest" description="Disordered" evidence="2">
    <location>
        <begin position="159"/>
        <end position="190"/>
    </location>
</feature>
<dbReference type="Pfam" id="PF09826">
    <property type="entry name" value="Beta_propel"/>
    <property type="match status" value="1"/>
</dbReference>
<proteinExistence type="predicted"/>
<evidence type="ECO:0000256" key="1">
    <source>
        <dbReference type="ARBA" id="ARBA00022729"/>
    </source>
</evidence>
<feature type="domain" description="SbsA Ig-like" evidence="3">
    <location>
        <begin position="25"/>
        <end position="126"/>
    </location>
</feature>
<evidence type="ECO:0000256" key="2">
    <source>
        <dbReference type="SAM" id="MobiDB-lite"/>
    </source>
</evidence>
<dbReference type="BioCyc" id="JESP1508404:G14D9-12581-MONOMER"/>
<reference evidence="4 5" key="1">
    <citation type="submission" date="2014-08" db="EMBL/GenBank/DDBJ databases">
        <title>Complete genome of a marine bacteria Jeotgalibacillus malaysiensis.</title>
        <authorList>
            <person name="Yaakop A.S."/>
            <person name="Chan K.-G."/>
            <person name="Goh K.M."/>
        </authorList>
    </citation>
    <scope>NUCLEOTIDE SEQUENCE [LARGE SCALE GENOMIC DNA]</scope>
    <source>
        <strain evidence="4 5">D5</strain>
    </source>
</reference>
<dbReference type="OrthoDB" id="9778998at2"/>
<gene>
    <name evidence="4" type="ORF">JMA_33000</name>
</gene>
<dbReference type="InterPro" id="IPR014755">
    <property type="entry name" value="Cu-Rt/internalin_Ig-like"/>
</dbReference>
<evidence type="ECO:0000313" key="4">
    <source>
        <dbReference type="EMBL" id="AJD92617.1"/>
    </source>
</evidence>
<dbReference type="InterPro" id="IPR019198">
    <property type="entry name" value="Beta_propeller_containing"/>
</dbReference>
<accession>A0A0B5AV51</accession>
<protein>
    <recommendedName>
        <fullName evidence="3">SbsA Ig-like domain-containing protein</fullName>
    </recommendedName>
</protein>
<organism evidence="4 5">
    <name type="scientific">Jeotgalibacillus malaysiensis</name>
    <dbReference type="NCBI Taxonomy" id="1508404"/>
    <lineage>
        <taxon>Bacteria</taxon>
        <taxon>Bacillati</taxon>
        <taxon>Bacillota</taxon>
        <taxon>Bacilli</taxon>
        <taxon>Bacillales</taxon>
        <taxon>Caryophanaceae</taxon>
        <taxon>Jeotgalibacillus</taxon>
    </lineage>
</organism>
<dbReference type="EMBL" id="CP009416">
    <property type="protein sequence ID" value="AJD92617.1"/>
    <property type="molecule type" value="Genomic_DNA"/>
</dbReference>
<dbReference type="HOGENOM" id="CLU_015706_0_0_9"/>
<keyword evidence="1" id="KW-0732">Signal</keyword>